<dbReference type="GO" id="GO:0003677">
    <property type="term" value="F:DNA binding"/>
    <property type="evidence" value="ECO:0007669"/>
    <property type="project" value="TreeGrafter"/>
</dbReference>
<evidence type="ECO:0000256" key="2">
    <source>
        <dbReference type="ARBA" id="ARBA00022801"/>
    </source>
</evidence>
<keyword evidence="2" id="KW-0378">Hydrolase</keyword>
<dbReference type="Proteomes" id="UP000267251">
    <property type="component" value="Unassembled WGS sequence"/>
</dbReference>
<evidence type="ECO:0000256" key="3">
    <source>
        <dbReference type="SAM" id="MobiDB-lite"/>
    </source>
</evidence>
<feature type="compositionally biased region" description="Basic residues" evidence="3">
    <location>
        <begin position="176"/>
        <end position="188"/>
    </location>
</feature>
<dbReference type="GO" id="GO:0005634">
    <property type="term" value="C:nucleus"/>
    <property type="evidence" value="ECO:0007669"/>
    <property type="project" value="TreeGrafter"/>
</dbReference>
<dbReference type="SMART" id="SM00476">
    <property type="entry name" value="DNaseIc"/>
    <property type="match status" value="1"/>
</dbReference>
<feature type="region of interest" description="Disordered" evidence="3">
    <location>
        <begin position="427"/>
        <end position="447"/>
    </location>
</feature>
<evidence type="ECO:0000256" key="1">
    <source>
        <dbReference type="ARBA" id="ARBA00022722"/>
    </source>
</evidence>
<dbReference type="InterPro" id="IPR016202">
    <property type="entry name" value="DNase_I"/>
</dbReference>
<keyword evidence="1" id="KW-0540">Nuclease</keyword>
<feature type="region of interest" description="Disordered" evidence="3">
    <location>
        <begin position="364"/>
        <end position="404"/>
    </location>
</feature>
<dbReference type="SUPFAM" id="SSF56219">
    <property type="entry name" value="DNase I-like"/>
    <property type="match status" value="2"/>
</dbReference>
<keyword evidence="5" id="KW-1185">Reference proteome</keyword>
<proteinExistence type="predicted"/>
<dbReference type="OrthoDB" id="10061407at2759"/>
<protein>
    <recommendedName>
        <fullName evidence="6">Endonuclease/exonuclease/phosphatase</fullName>
    </recommendedName>
</protein>
<reference evidence="5" key="1">
    <citation type="journal article" date="2018" name="Nat. Microbiol.">
        <title>Leveraging single-cell genomics to expand the fungal tree of life.</title>
        <authorList>
            <person name="Ahrendt S.R."/>
            <person name="Quandt C.A."/>
            <person name="Ciobanu D."/>
            <person name="Clum A."/>
            <person name="Salamov A."/>
            <person name="Andreopoulos B."/>
            <person name="Cheng J.F."/>
            <person name="Woyke T."/>
            <person name="Pelin A."/>
            <person name="Henrissat B."/>
            <person name="Reynolds N.K."/>
            <person name="Benny G.L."/>
            <person name="Smith M.E."/>
            <person name="James T.Y."/>
            <person name="Grigoriev I.V."/>
        </authorList>
    </citation>
    <scope>NUCLEOTIDE SEQUENCE [LARGE SCALE GENOMIC DNA]</scope>
</reference>
<name>A0A4P9Y607_9FUNG</name>
<evidence type="ECO:0000313" key="4">
    <source>
        <dbReference type="EMBL" id="RKP14202.1"/>
    </source>
</evidence>
<evidence type="ECO:0008006" key="6">
    <source>
        <dbReference type="Google" id="ProtNLM"/>
    </source>
</evidence>
<feature type="compositionally biased region" description="Basic residues" evidence="3">
    <location>
        <begin position="232"/>
        <end position="257"/>
    </location>
</feature>
<gene>
    <name evidence="4" type="ORF">BJ684DRAFT_19376</name>
</gene>
<dbReference type="GO" id="GO:0006308">
    <property type="term" value="P:DNA catabolic process"/>
    <property type="evidence" value="ECO:0007669"/>
    <property type="project" value="InterPro"/>
</dbReference>
<dbReference type="GO" id="GO:0004530">
    <property type="term" value="F:deoxyribonuclease I activity"/>
    <property type="evidence" value="ECO:0007669"/>
    <property type="project" value="TreeGrafter"/>
</dbReference>
<dbReference type="AlphaFoldDB" id="A0A4P9Y607"/>
<feature type="region of interest" description="Disordered" evidence="3">
    <location>
        <begin position="134"/>
        <end position="260"/>
    </location>
</feature>
<feature type="compositionally biased region" description="Basic and acidic residues" evidence="3">
    <location>
        <begin position="222"/>
        <end position="231"/>
    </location>
</feature>
<feature type="compositionally biased region" description="Acidic residues" evidence="3">
    <location>
        <begin position="202"/>
        <end position="221"/>
    </location>
</feature>
<organism evidence="4 5">
    <name type="scientific">Piptocephalis cylindrospora</name>
    <dbReference type="NCBI Taxonomy" id="1907219"/>
    <lineage>
        <taxon>Eukaryota</taxon>
        <taxon>Fungi</taxon>
        <taxon>Fungi incertae sedis</taxon>
        <taxon>Zoopagomycota</taxon>
        <taxon>Zoopagomycotina</taxon>
        <taxon>Zoopagomycetes</taxon>
        <taxon>Zoopagales</taxon>
        <taxon>Piptocephalidaceae</taxon>
        <taxon>Piptocephalis</taxon>
    </lineage>
</organism>
<sequence>MPETIRVGSFNVQALSIKKARNPEVSALLARIILRYDVCLLMEVRDASGLVVEAILQLLAQASLDHTAPVQGIASTSQISQASLDHPTRGVASTSQLSRVSLESAGKGNVLTPNGFKAINRLYKKLEVKFNLGSSNSRTNLTNMNAKRRRHQINRSVSQVKARGREITQGSPLVRKPSKTKAKSKARSRAAAQSRAVRDDDSYVEEEEKEEEEVSMEEGTGDENKENEVKLKVKAKAKSKTTPKSKVASKSKTKGKARKQEVDIPLIPEADLPYLAVASEPLGTGTHKERYIWVYNRNILRPLASKVYASKDVYARPPFAVKFEFTQTPGSSITLAGLHTQPTRSVEELEALHGINTRIVQEQGCTPDNDGELLQRHPPAPAIRQSKAPAISSGSKKGKGGAKTSVSGLTKLLRALSVCVPCIPRPPKPVPPTEDQPPVEPHPPPLPPKEPVHLGPILMGDFNAGFNYVPRKARPNMKLFTDPKYVWGIPDEADTTVRASSNQAYDRILWPKHQGAYFHGTDVWMFEREWDIPEEQALKVSDHYPVSVEVYVP</sequence>
<dbReference type="Gene3D" id="3.60.10.10">
    <property type="entry name" value="Endonuclease/exonuclease/phosphatase"/>
    <property type="match status" value="3"/>
</dbReference>
<dbReference type="PANTHER" id="PTHR11371:SF31">
    <property type="entry name" value="EXTRACELLULAR NUCLEASE"/>
    <property type="match status" value="1"/>
</dbReference>
<accession>A0A4P9Y607</accession>
<feature type="compositionally biased region" description="Low complexity" evidence="3">
    <location>
        <begin position="386"/>
        <end position="395"/>
    </location>
</feature>
<dbReference type="PANTHER" id="PTHR11371">
    <property type="entry name" value="DEOXYRIBONUCLEASE"/>
    <property type="match status" value="1"/>
</dbReference>
<feature type="compositionally biased region" description="Polar residues" evidence="3">
    <location>
        <begin position="134"/>
        <end position="145"/>
    </location>
</feature>
<dbReference type="InterPro" id="IPR036691">
    <property type="entry name" value="Endo/exonu/phosph_ase_sf"/>
</dbReference>
<evidence type="ECO:0000313" key="5">
    <source>
        <dbReference type="Proteomes" id="UP000267251"/>
    </source>
</evidence>
<dbReference type="EMBL" id="KZ987869">
    <property type="protein sequence ID" value="RKP14202.1"/>
    <property type="molecule type" value="Genomic_DNA"/>
</dbReference>